<evidence type="ECO:0000256" key="3">
    <source>
        <dbReference type="ARBA" id="ARBA00022813"/>
    </source>
</evidence>
<sequence>MEIMGRQVIAELWDCNIDILNDINLLERIFVDAAIKAGATVRNVLFHQFAPHGVSGVVIISESHLTIHSFPEHGYASIDVYTCGTKIDPTIAVEHIVYALESKTNEIKEIPRGMGPVKPHPVKSFNNDHS</sequence>
<keyword evidence="13" id="KW-1185">Reference proteome</keyword>
<dbReference type="InterPro" id="IPR017716">
    <property type="entry name" value="S-AdoMet_deCOase_pro-enz"/>
</dbReference>
<keyword evidence="7 10" id="KW-0456">Lyase</keyword>
<dbReference type="Gene3D" id="3.30.360.110">
    <property type="entry name" value="S-adenosylmethionine decarboxylase domain"/>
    <property type="match status" value="1"/>
</dbReference>
<protein>
    <recommendedName>
        <fullName evidence="10">S-adenosylmethionine decarboxylase proenzyme</fullName>
        <shortName evidence="10">AdoMetDC</shortName>
        <shortName evidence="10">SAMDC</shortName>
        <ecNumber evidence="10">4.1.1.50</ecNumber>
    </recommendedName>
    <component>
        <recommendedName>
            <fullName evidence="10">S-adenosylmethionine decarboxylase beta chain</fullName>
        </recommendedName>
    </component>
    <component>
        <recommendedName>
            <fullName evidence="10">S-adenosylmethionine decarboxylase alpha chain</fullName>
        </recommendedName>
    </component>
</protein>
<dbReference type="PANTHER" id="PTHR33866:SF2">
    <property type="entry name" value="S-ADENOSYLMETHIONINE DECARBOXYLASE PROENZYME"/>
    <property type="match status" value="1"/>
</dbReference>
<dbReference type="SUPFAM" id="SSF56276">
    <property type="entry name" value="S-adenosylmethionine decarboxylase"/>
    <property type="match status" value="1"/>
</dbReference>
<comment type="pathway">
    <text evidence="10">Amine and polyamine biosynthesis; S-adenosylmethioninamine biosynthesis; S-adenosylmethioninamine from S-adenosyl-L-methionine: step 1/1.</text>
</comment>
<evidence type="ECO:0000313" key="12">
    <source>
        <dbReference type="EMBL" id="GAA0611114.1"/>
    </source>
</evidence>
<comment type="catalytic activity">
    <reaction evidence="10">
        <text>S-adenosyl-L-methionine + H(+) = S-adenosyl 3-(methylsulfanyl)propylamine + CO2</text>
        <dbReference type="Rhea" id="RHEA:15981"/>
        <dbReference type="ChEBI" id="CHEBI:15378"/>
        <dbReference type="ChEBI" id="CHEBI:16526"/>
        <dbReference type="ChEBI" id="CHEBI:57443"/>
        <dbReference type="ChEBI" id="CHEBI:59789"/>
        <dbReference type="EC" id="4.1.1.50"/>
    </reaction>
</comment>
<keyword evidence="8 10" id="KW-0704">Schiff base</keyword>
<dbReference type="HAMAP" id="MF_00464">
    <property type="entry name" value="AdoMetDC_1"/>
    <property type="match status" value="1"/>
</dbReference>
<feature type="active site" description="Proton donor; for catalytic activity" evidence="10">
    <location>
        <position position="83"/>
    </location>
</feature>
<evidence type="ECO:0000256" key="10">
    <source>
        <dbReference type="HAMAP-Rule" id="MF_00464"/>
    </source>
</evidence>
<gene>
    <name evidence="12" type="primary">speH1</name>
    <name evidence="10" type="synonym">speH</name>
    <name evidence="12" type="ORF">GCM10009001_30450</name>
</gene>
<dbReference type="Pfam" id="PF02675">
    <property type="entry name" value="AdoMet_dc"/>
    <property type="match status" value="1"/>
</dbReference>
<evidence type="ECO:0000313" key="13">
    <source>
        <dbReference type="Proteomes" id="UP001500866"/>
    </source>
</evidence>
<keyword evidence="2 10" id="KW-0210">Decarboxylase</keyword>
<evidence type="ECO:0000256" key="7">
    <source>
        <dbReference type="ARBA" id="ARBA00023239"/>
    </source>
</evidence>
<dbReference type="InterPro" id="IPR042286">
    <property type="entry name" value="AdoMetDC_C"/>
</dbReference>
<organism evidence="12 13">
    <name type="scientific">Virgibacillus siamensis</name>
    <dbReference type="NCBI Taxonomy" id="480071"/>
    <lineage>
        <taxon>Bacteria</taxon>
        <taxon>Bacillati</taxon>
        <taxon>Bacillota</taxon>
        <taxon>Bacilli</taxon>
        <taxon>Bacillales</taxon>
        <taxon>Bacillaceae</taxon>
        <taxon>Virgibacillus</taxon>
    </lineage>
</organism>
<evidence type="ECO:0000256" key="5">
    <source>
        <dbReference type="ARBA" id="ARBA00023115"/>
    </source>
</evidence>
<evidence type="ECO:0000256" key="1">
    <source>
        <dbReference type="ARBA" id="ARBA00022691"/>
    </source>
</evidence>
<comment type="cofactor">
    <cofactor evidence="10">
        <name>pyruvate</name>
        <dbReference type="ChEBI" id="CHEBI:15361"/>
    </cofactor>
    <text evidence="10">Binds 1 pyruvoyl group covalently per subunit.</text>
</comment>
<evidence type="ECO:0000256" key="8">
    <source>
        <dbReference type="ARBA" id="ARBA00023270"/>
    </source>
</evidence>
<evidence type="ECO:0000256" key="4">
    <source>
        <dbReference type="ARBA" id="ARBA00023066"/>
    </source>
</evidence>
<dbReference type="InterPro" id="IPR016067">
    <property type="entry name" value="S-AdoMet_deCO2ase_core"/>
</dbReference>
<feature type="active site" description="Schiff-base intermediate with substrate; via pyruvic acid" evidence="10">
    <location>
        <position position="63"/>
    </location>
</feature>
<comment type="subunit">
    <text evidence="10">Heterotetramer of two alpha and two beta chains arranged as a dimer of alpha/beta heterodimers.</text>
</comment>
<keyword evidence="6 10" id="KW-0865">Zymogen</keyword>
<feature type="chain" id="PRO_5044931946" description="S-adenosylmethionine decarboxylase beta chain" evidence="10">
    <location>
        <begin position="1"/>
        <end position="62"/>
    </location>
</feature>
<comment type="similarity">
    <text evidence="10">Belongs to the prokaryotic AdoMetDC family. Type 1 subfamily.</text>
</comment>
<feature type="active site" description="Proton acceptor; for processing activity" evidence="10">
    <location>
        <position position="68"/>
    </location>
</feature>
<dbReference type="EC" id="4.1.1.50" evidence="10"/>
<dbReference type="InterPro" id="IPR042284">
    <property type="entry name" value="AdoMetDC_N"/>
</dbReference>
<proteinExistence type="inferred from homology"/>
<feature type="site" description="Cleavage (non-hydrolytic); by autolysis" evidence="10">
    <location>
        <begin position="62"/>
        <end position="63"/>
    </location>
</feature>
<evidence type="ECO:0000256" key="2">
    <source>
        <dbReference type="ARBA" id="ARBA00022793"/>
    </source>
</evidence>
<feature type="chain" id="PRO_5044931947" description="S-adenosylmethionine decarboxylase alpha chain" evidence="10">
    <location>
        <begin position="63"/>
        <end position="130"/>
    </location>
</feature>
<comment type="caution">
    <text evidence="12">The sequence shown here is derived from an EMBL/GenBank/DDBJ whole genome shotgun (WGS) entry which is preliminary data.</text>
</comment>
<keyword evidence="9 10" id="KW-0670">Pyruvate</keyword>
<evidence type="ECO:0000256" key="9">
    <source>
        <dbReference type="ARBA" id="ARBA00023317"/>
    </source>
</evidence>
<reference evidence="12 13" key="1">
    <citation type="journal article" date="2019" name="Int. J. Syst. Evol. Microbiol.">
        <title>The Global Catalogue of Microorganisms (GCM) 10K type strain sequencing project: providing services to taxonomists for standard genome sequencing and annotation.</title>
        <authorList>
            <consortium name="The Broad Institute Genomics Platform"/>
            <consortium name="The Broad Institute Genome Sequencing Center for Infectious Disease"/>
            <person name="Wu L."/>
            <person name="Ma J."/>
        </authorList>
    </citation>
    <scope>NUCLEOTIDE SEQUENCE [LARGE SCALE GENOMIC DNA]</scope>
    <source>
        <strain evidence="12 13">JCM 15395</strain>
    </source>
</reference>
<dbReference type="EMBL" id="BAAADS010000025">
    <property type="protein sequence ID" value="GAA0611114.1"/>
    <property type="molecule type" value="Genomic_DNA"/>
</dbReference>
<dbReference type="InterPro" id="IPR003826">
    <property type="entry name" value="AdoMetDC_fam_prok"/>
</dbReference>
<feature type="region of interest" description="Disordered" evidence="11">
    <location>
        <begin position="110"/>
        <end position="130"/>
    </location>
</feature>
<comment type="PTM">
    <text evidence="10">Is synthesized initially as an inactive proenzyme. Formation of the active enzyme involves a self-maturation process in which the active site pyruvoyl group is generated from an internal serine residue via an autocatalytic post-translational modification. Two non-identical subunits are generated from the proenzyme in this reaction, and the pyruvate is formed at the N-terminus of the alpha chain, which is derived from the carboxyl end of the proenzyme. The post-translation cleavage follows an unusual pathway, termed non-hydrolytic serinolysis, in which the side chain hydroxyl group of the serine supplies its oxygen atom to form the C-terminus of the beta chain, while the remainder of the serine residue undergoes an oxidative deamination to produce ammonia and the pyruvoyl group blocking the N-terminus of the alpha chain.</text>
</comment>
<keyword evidence="4 10" id="KW-0745">Spermidine biosynthesis</keyword>
<comment type="function">
    <text evidence="10">Catalyzes the decarboxylation of S-adenosylmethionine to S-adenosylmethioninamine (dcAdoMet), the propylamine donor required for the synthesis of the polyamines spermine and spermidine from the diamine putrescine.</text>
</comment>
<dbReference type="RefSeq" id="WP_343814998.1">
    <property type="nucleotide sequence ID" value="NZ_BAAADS010000025.1"/>
</dbReference>
<feature type="modified residue" description="Pyruvic acid (Ser); by autocatalysis" evidence="10">
    <location>
        <position position="63"/>
    </location>
</feature>
<evidence type="ECO:0000256" key="11">
    <source>
        <dbReference type="SAM" id="MobiDB-lite"/>
    </source>
</evidence>
<dbReference type="Gene3D" id="3.30.160.750">
    <property type="match status" value="1"/>
</dbReference>
<dbReference type="PANTHER" id="PTHR33866">
    <property type="entry name" value="S-ADENOSYLMETHIONINE DECARBOXYLASE PROENZYME"/>
    <property type="match status" value="1"/>
</dbReference>
<evidence type="ECO:0000256" key="6">
    <source>
        <dbReference type="ARBA" id="ARBA00023145"/>
    </source>
</evidence>
<name>A0ABN1GGP2_9BACI</name>
<keyword evidence="3 10" id="KW-0068">Autocatalytic cleavage</keyword>
<accession>A0ABN1GGP2</accession>
<dbReference type="NCBIfam" id="TIGR03330">
    <property type="entry name" value="SAM_DCase_Bsu"/>
    <property type="match status" value="1"/>
</dbReference>
<dbReference type="Proteomes" id="UP001500866">
    <property type="component" value="Unassembled WGS sequence"/>
</dbReference>
<keyword evidence="1 10" id="KW-0949">S-adenosyl-L-methionine</keyword>
<keyword evidence="5 10" id="KW-0620">Polyamine biosynthesis</keyword>